<evidence type="ECO:0000313" key="4">
    <source>
        <dbReference type="Proteomes" id="UP000307874"/>
    </source>
</evidence>
<feature type="region of interest" description="Disordered" evidence="1">
    <location>
        <begin position="1"/>
        <end position="20"/>
    </location>
</feature>
<organism evidence="3 4">
    <name type="scientific">Martelella lutilitoris</name>
    <dbReference type="NCBI Taxonomy" id="2583532"/>
    <lineage>
        <taxon>Bacteria</taxon>
        <taxon>Pseudomonadati</taxon>
        <taxon>Pseudomonadota</taxon>
        <taxon>Alphaproteobacteria</taxon>
        <taxon>Hyphomicrobiales</taxon>
        <taxon>Aurantimonadaceae</taxon>
        <taxon>Martelella</taxon>
    </lineage>
</organism>
<evidence type="ECO:0000256" key="2">
    <source>
        <dbReference type="SAM" id="Phobius"/>
    </source>
</evidence>
<protein>
    <submittedName>
        <fullName evidence="3">DUF983 domain-containing protein</fullName>
    </submittedName>
</protein>
<dbReference type="InterPro" id="IPR009325">
    <property type="entry name" value="DUF983"/>
</dbReference>
<keyword evidence="2" id="KW-0812">Transmembrane</keyword>
<dbReference type="Pfam" id="PF06170">
    <property type="entry name" value="DUF983"/>
    <property type="match status" value="1"/>
</dbReference>
<dbReference type="EMBL" id="VCLB01000004">
    <property type="protein sequence ID" value="TNB48338.1"/>
    <property type="molecule type" value="Genomic_DNA"/>
</dbReference>
<name>A0A5C4JSJ6_9HYPH</name>
<keyword evidence="2" id="KW-1133">Transmembrane helix</keyword>
<evidence type="ECO:0000313" key="3">
    <source>
        <dbReference type="EMBL" id="TNB48338.1"/>
    </source>
</evidence>
<accession>A0A5C4JSJ6</accession>
<dbReference type="OrthoDB" id="9799456at2"/>
<proteinExistence type="predicted"/>
<comment type="caution">
    <text evidence="3">The sequence shown here is derived from an EMBL/GenBank/DDBJ whole genome shotgun (WGS) entry which is preliminary data.</text>
</comment>
<keyword evidence="4" id="KW-1185">Reference proteome</keyword>
<dbReference type="AlphaFoldDB" id="A0A5C4JSJ6"/>
<feature type="transmembrane region" description="Helical" evidence="2">
    <location>
        <begin position="68"/>
        <end position="85"/>
    </location>
</feature>
<sequence length="148" mass="16545">MPEQADDNHHRYGGKPDDERRLAPAMLTGLKGRCPACGKGKLFYKYLKTVDHCENCGTEIHHHRADDLPAYLVILVLGHFMVGGYMTGAELFDVPDWVHLAVWVPLTALTAFALIQPMKGVVIGLQWALKMHGFDGKGREEAVDYSER</sequence>
<keyword evidence="2" id="KW-0472">Membrane</keyword>
<gene>
    <name evidence="3" type="ORF">FF124_08375</name>
</gene>
<reference evidence="3 4" key="1">
    <citation type="submission" date="2019-06" db="EMBL/GenBank/DDBJ databases">
        <title>Martelella lutilitoris sp. nov., isolated from a tidal mudflat.</title>
        <authorList>
            <person name="Kim Y.-J."/>
        </authorList>
    </citation>
    <scope>NUCLEOTIDE SEQUENCE [LARGE SCALE GENOMIC DNA]</scope>
    <source>
        <strain evidence="3 4">GH2-6</strain>
    </source>
</reference>
<evidence type="ECO:0000256" key="1">
    <source>
        <dbReference type="SAM" id="MobiDB-lite"/>
    </source>
</evidence>
<dbReference type="NCBIfam" id="NF004633">
    <property type="entry name" value="PRK05978.1"/>
    <property type="match status" value="1"/>
</dbReference>
<dbReference type="Proteomes" id="UP000307874">
    <property type="component" value="Unassembled WGS sequence"/>
</dbReference>
<dbReference type="RefSeq" id="WP_138748041.1">
    <property type="nucleotide sequence ID" value="NZ_VCLB01000004.1"/>
</dbReference>